<feature type="compositionally biased region" description="Basic and acidic residues" evidence="1">
    <location>
        <begin position="95"/>
        <end position="117"/>
    </location>
</feature>
<dbReference type="RefSeq" id="YP_001294789.1">
    <property type="nucleotide sequence ID" value="NC_009603.1"/>
</dbReference>
<sequence>MSDYTPSTEDVRRSALEYWPPITGEEFDRWLAAHDAEVRAALEAAEKRAEYWESEYRTAEDTKAELRAALAEQGTEEWEYGAQHSQGTNPHPSRKRAEEMVAWHASKDARKRPEARGKAGLVRRRPAGPWVPVDQPAANQEAKGGTR</sequence>
<evidence type="ECO:0000256" key="1">
    <source>
        <dbReference type="SAM" id="MobiDB-lite"/>
    </source>
</evidence>
<feature type="region of interest" description="Disordered" evidence="1">
    <location>
        <begin position="74"/>
        <end position="147"/>
    </location>
</feature>
<dbReference type="KEGG" id="vg:5309141"/>
<dbReference type="EMBL" id="EF579802">
    <property type="protein sequence ID" value="ABR10459.1"/>
    <property type="molecule type" value="Genomic_DNA"/>
</dbReference>
<dbReference type="GeneID" id="5309141"/>
<evidence type="ECO:0000313" key="2">
    <source>
        <dbReference type="EMBL" id="ABR10459.1"/>
    </source>
</evidence>
<dbReference type="Proteomes" id="UP000001999">
    <property type="component" value="Segment"/>
</dbReference>
<name>A6N1Y7_9CAUD</name>
<keyword evidence="3" id="KW-1185">Reference proteome</keyword>
<proteinExistence type="predicted"/>
<evidence type="ECO:0000313" key="3">
    <source>
        <dbReference type="Proteomes" id="UP000001999"/>
    </source>
</evidence>
<accession>A6N1Y7</accession>
<protein>
    <submittedName>
        <fullName evidence="2">Uncharacterized protein</fullName>
    </submittedName>
</protein>
<organism evidence="2 3">
    <name type="scientific">Microbacterium phage Min1</name>
    <dbReference type="NCBI Taxonomy" id="446529"/>
    <lineage>
        <taxon>Viruses</taxon>
        <taxon>Duplodnaviria</taxon>
        <taxon>Heunggongvirae</taxon>
        <taxon>Uroviricota</taxon>
        <taxon>Caudoviricetes</taxon>
        <taxon>Minunavirus</taxon>
        <taxon>Minunavirus Min1</taxon>
    </lineage>
</organism>
<reference evidence="2 3" key="1">
    <citation type="submission" date="2007-04" db="EMBL/GenBank/DDBJ databases">
        <title>Isolation, characterization and complete nucleotide sequence of a novel temperate bacteriophage Min1, isolated from the nematode pathogen Microbacterium nematophilum.</title>
        <authorList>
            <person name="Akimkina T.V."/>
            <person name="Venien-Bryan C."/>
            <person name="Hodgkin J.A."/>
        </authorList>
    </citation>
    <scope>NUCLEOTIDE SEQUENCE [LARGE SCALE GENOMIC DNA]</scope>
</reference>